<feature type="transmembrane region" description="Helical" evidence="2">
    <location>
        <begin position="68"/>
        <end position="85"/>
    </location>
</feature>
<dbReference type="Proteomes" id="UP001187192">
    <property type="component" value="Unassembled WGS sequence"/>
</dbReference>
<keyword evidence="2" id="KW-0812">Transmembrane</keyword>
<keyword evidence="2" id="KW-1133">Transmembrane helix</keyword>
<protein>
    <submittedName>
        <fullName evidence="3">Uncharacterized protein</fullName>
    </submittedName>
</protein>
<evidence type="ECO:0000256" key="2">
    <source>
        <dbReference type="SAM" id="Phobius"/>
    </source>
</evidence>
<keyword evidence="4" id="KW-1185">Reference proteome</keyword>
<keyword evidence="2" id="KW-0472">Membrane</keyword>
<feature type="compositionally biased region" description="Basic and acidic residues" evidence="1">
    <location>
        <begin position="32"/>
        <end position="46"/>
    </location>
</feature>
<evidence type="ECO:0000313" key="4">
    <source>
        <dbReference type="Proteomes" id="UP001187192"/>
    </source>
</evidence>
<feature type="compositionally biased region" description="Low complexity" evidence="1">
    <location>
        <begin position="1"/>
        <end position="15"/>
    </location>
</feature>
<feature type="region of interest" description="Disordered" evidence="1">
    <location>
        <begin position="1"/>
        <end position="46"/>
    </location>
</feature>
<organism evidence="3 4">
    <name type="scientific">Ficus carica</name>
    <name type="common">Common fig</name>
    <dbReference type="NCBI Taxonomy" id="3494"/>
    <lineage>
        <taxon>Eukaryota</taxon>
        <taxon>Viridiplantae</taxon>
        <taxon>Streptophyta</taxon>
        <taxon>Embryophyta</taxon>
        <taxon>Tracheophyta</taxon>
        <taxon>Spermatophyta</taxon>
        <taxon>Magnoliopsida</taxon>
        <taxon>eudicotyledons</taxon>
        <taxon>Gunneridae</taxon>
        <taxon>Pentapetalae</taxon>
        <taxon>rosids</taxon>
        <taxon>fabids</taxon>
        <taxon>Rosales</taxon>
        <taxon>Moraceae</taxon>
        <taxon>Ficeae</taxon>
        <taxon>Ficus</taxon>
    </lineage>
</organism>
<name>A0AA87YPX2_FICCA</name>
<reference evidence="3" key="1">
    <citation type="submission" date="2023-07" db="EMBL/GenBank/DDBJ databases">
        <title>draft genome sequence of fig (Ficus carica).</title>
        <authorList>
            <person name="Takahashi T."/>
            <person name="Nishimura K."/>
        </authorList>
    </citation>
    <scope>NUCLEOTIDE SEQUENCE</scope>
</reference>
<proteinExistence type="predicted"/>
<accession>A0AA87YPX2</accession>
<sequence length="110" mass="12013">MGGQSSPASRRPWGPRSRRRRGGPARACRCQKRPEGDPDRDAAARGERLGGAALCLSPPPSAAPFHSPLPPSLFAYLVLVVFLIGSERKKRNGKIGFGTQKFKEEEKIEM</sequence>
<comment type="caution">
    <text evidence="3">The sequence shown here is derived from an EMBL/GenBank/DDBJ whole genome shotgun (WGS) entry which is preliminary data.</text>
</comment>
<evidence type="ECO:0000256" key="1">
    <source>
        <dbReference type="SAM" id="MobiDB-lite"/>
    </source>
</evidence>
<dbReference type="EMBL" id="BTGU01007678">
    <property type="protein sequence ID" value="GMN20294.1"/>
    <property type="molecule type" value="Genomic_DNA"/>
</dbReference>
<evidence type="ECO:0000313" key="3">
    <source>
        <dbReference type="EMBL" id="GMN20294.1"/>
    </source>
</evidence>
<dbReference type="AlphaFoldDB" id="A0AA87YPX2"/>
<gene>
    <name evidence="3" type="ORF">TIFTF001_050018</name>
</gene>